<dbReference type="EMBL" id="CP015405">
    <property type="protein sequence ID" value="ANU75302.1"/>
    <property type="molecule type" value="Genomic_DNA"/>
</dbReference>
<evidence type="ECO:0000259" key="3">
    <source>
        <dbReference type="Pfam" id="PF00149"/>
    </source>
</evidence>
<accession>A0A1C7IAN4</accession>
<dbReference type="InterPro" id="IPR029052">
    <property type="entry name" value="Metallo-depent_PP-like"/>
</dbReference>
<dbReference type="Gene3D" id="3.60.21.10">
    <property type="match status" value="1"/>
</dbReference>
<dbReference type="Proteomes" id="UP000092574">
    <property type="component" value="Chromosome"/>
</dbReference>
<keyword evidence="2" id="KW-0378">Hydrolase</keyword>
<proteinExistence type="predicted"/>
<name>A0A1C7IAN4_9FIRM</name>
<evidence type="ECO:0000313" key="4">
    <source>
        <dbReference type="EMBL" id="ANU75302.1"/>
    </source>
</evidence>
<keyword evidence="5" id="KW-1185">Reference proteome</keyword>
<keyword evidence="1" id="KW-0479">Metal-binding</keyword>
<dbReference type="OrthoDB" id="9780884at2"/>
<dbReference type="KEGG" id="byl:A4V09_05710"/>
<dbReference type="PANTHER" id="PTHR31302:SF31">
    <property type="entry name" value="PHOSPHODIESTERASE YAEI"/>
    <property type="match status" value="1"/>
</dbReference>
<dbReference type="SUPFAM" id="SSF56300">
    <property type="entry name" value="Metallo-dependent phosphatases"/>
    <property type="match status" value="1"/>
</dbReference>
<dbReference type="PANTHER" id="PTHR31302">
    <property type="entry name" value="TRANSMEMBRANE PROTEIN WITH METALLOPHOSPHOESTERASE DOMAIN-RELATED"/>
    <property type="match status" value="1"/>
</dbReference>
<dbReference type="STRING" id="1796616.A4V09_05710"/>
<dbReference type="InterPro" id="IPR004843">
    <property type="entry name" value="Calcineurin-like_PHP"/>
</dbReference>
<dbReference type="InterPro" id="IPR051158">
    <property type="entry name" value="Metallophosphoesterase_sf"/>
</dbReference>
<organism evidence="4 5">
    <name type="scientific">Blautia pseudococcoides</name>
    <dbReference type="NCBI Taxonomy" id="1796616"/>
    <lineage>
        <taxon>Bacteria</taxon>
        <taxon>Bacillati</taxon>
        <taxon>Bacillota</taxon>
        <taxon>Clostridia</taxon>
        <taxon>Lachnospirales</taxon>
        <taxon>Lachnospiraceae</taxon>
        <taxon>Blautia</taxon>
    </lineage>
</organism>
<evidence type="ECO:0000256" key="2">
    <source>
        <dbReference type="ARBA" id="ARBA00022801"/>
    </source>
</evidence>
<dbReference type="GO" id="GO:0008758">
    <property type="term" value="F:UDP-2,3-diacylglucosamine hydrolase activity"/>
    <property type="evidence" value="ECO:0007669"/>
    <property type="project" value="TreeGrafter"/>
</dbReference>
<dbReference type="AlphaFoldDB" id="A0A1C7IAN4"/>
<sequence length="283" mass="31583">MKRFVTTTYKITTDKIKRHPLKFVMISDLHNVVLGKKNEPVFDRIKSLAPDAILIAGDLVLGKTDASLKPAAAFLSEAVKLAPVLYGPGNHEQRMKLFTKDYGGRFSAFEKKIKQMGVTYLENERMILKINGETVAVTGLDLPYEYYERGPVKGPGRTELEGLIGGPDKQVYEILLAHTPRYGDAYFAWGADLILSGHYHGGIVRLPFLGSIISPDLRLFPRYGYGEYRKRDGASPKKAGRRQRITGSEQIMITGAGLGEHTLPLRINNPRELIVLECLPKEV</sequence>
<evidence type="ECO:0000313" key="5">
    <source>
        <dbReference type="Proteomes" id="UP000092574"/>
    </source>
</evidence>
<dbReference type="RefSeq" id="WP_065541509.1">
    <property type="nucleotide sequence ID" value="NZ_CP015405.2"/>
</dbReference>
<gene>
    <name evidence="4" type="ORF">A4V09_05710</name>
</gene>
<dbReference type="GO" id="GO:0009245">
    <property type="term" value="P:lipid A biosynthetic process"/>
    <property type="evidence" value="ECO:0007669"/>
    <property type="project" value="TreeGrafter"/>
</dbReference>
<dbReference type="GO" id="GO:0016020">
    <property type="term" value="C:membrane"/>
    <property type="evidence" value="ECO:0007669"/>
    <property type="project" value="GOC"/>
</dbReference>
<dbReference type="Pfam" id="PF00149">
    <property type="entry name" value="Metallophos"/>
    <property type="match status" value="1"/>
</dbReference>
<protein>
    <submittedName>
        <fullName evidence="4">Phosphoesterase</fullName>
    </submittedName>
</protein>
<feature type="domain" description="Calcineurin-like phosphoesterase" evidence="3">
    <location>
        <begin position="21"/>
        <end position="201"/>
    </location>
</feature>
<dbReference type="GO" id="GO:0046872">
    <property type="term" value="F:metal ion binding"/>
    <property type="evidence" value="ECO:0007669"/>
    <property type="project" value="UniProtKB-KW"/>
</dbReference>
<evidence type="ECO:0000256" key="1">
    <source>
        <dbReference type="ARBA" id="ARBA00022723"/>
    </source>
</evidence>
<reference evidence="4" key="1">
    <citation type="submission" date="2017-04" db="EMBL/GenBank/DDBJ databases">
        <title>Complete Genome Sequences of Twelve Strains of a Stable Defined Moderately Diverse Mouse Microbiota 2 (sDMDMm2).</title>
        <authorList>
            <person name="Uchimura Y."/>
            <person name="Wyss M."/>
            <person name="Brugiroux S."/>
            <person name="Limenitakis J.P."/>
            <person name="Stecher B."/>
            <person name="McCoy K.D."/>
            <person name="Macpherson A.J."/>
        </authorList>
    </citation>
    <scope>NUCLEOTIDE SEQUENCE</scope>
    <source>
        <strain evidence="4">YL58</strain>
    </source>
</reference>